<sequence>MPSVLLVPVGITKANVKDVIADGFQTREAVCADIEDLCTANGI</sequence>
<name>A0A6J7AK97_9ZZZZ</name>
<organism evidence="1">
    <name type="scientific">freshwater metagenome</name>
    <dbReference type="NCBI Taxonomy" id="449393"/>
    <lineage>
        <taxon>unclassified sequences</taxon>
        <taxon>metagenomes</taxon>
        <taxon>ecological metagenomes</taxon>
    </lineage>
</organism>
<accession>A0A6J7AK97</accession>
<protein>
    <submittedName>
        <fullName evidence="1">Unannotated protein</fullName>
    </submittedName>
</protein>
<gene>
    <name evidence="1" type="ORF">UFOPK3167_01278</name>
</gene>
<dbReference type="EMBL" id="CAFABF010000106">
    <property type="protein sequence ID" value="CAB4833361.1"/>
    <property type="molecule type" value="Genomic_DNA"/>
</dbReference>
<proteinExistence type="predicted"/>
<dbReference type="AlphaFoldDB" id="A0A6J7AK97"/>
<evidence type="ECO:0000313" key="1">
    <source>
        <dbReference type="EMBL" id="CAB4833361.1"/>
    </source>
</evidence>
<reference evidence="1" key="1">
    <citation type="submission" date="2020-05" db="EMBL/GenBank/DDBJ databases">
        <authorList>
            <person name="Chiriac C."/>
            <person name="Salcher M."/>
            <person name="Ghai R."/>
            <person name="Kavagutti S V."/>
        </authorList>
    </citation>
    <scope>NUCLEOTIDE SEQUENCE</scope>
</reference>